<evidence type="ECO:0000313" key="4">
    <source>
        <dbReference type="Proteomes" id="UP000181917"/>
    </source>
</evidence>
<dbReference type="GO" id="GO:0004175">
    <property type="term" value="F:endopeptidase activity"/>
    <property type="evidence" value="ECO:0007669"/>
    <property type="project" value="UniProtKB-ARBA"/>
</dbReference>
<feature type="transmembrane region" description="Helical" evidence="1">
    <location>
        <begin position="9"/>
        <end position="29"/>
    </location>
</feature>
<feature type="transmembrane region" description="Helical" evidence="1">
    <location>
        <begin position="81"/>
        <end position="106"/>
    </location>
</feature>
<feature type="transmembrane region" description="Helical" evidence="1">
    <location>
        <begin position="239"/>
        <end position="262"/>
    </location>
</feature>
<feature type="transmembrane region" description="Helical" evidence="1">
    <location>
        <begin position="212"/>
        <end position="232"/>
    </location>
</feature>
<feature type="transmembrane region" description="Helical" evidence="1">
    <location>
        <begin position="136"/>
        <end position="162"/>
    </location>
</feature>
<feature type="transmembrane region" description="Helical" evidence="1">
    <location>
        <begin position="183"/>
        <end position="206"/>
    </location>
</feature>
<dbReference type="AlphaFoldDB" id="A0A1H1FFY6"/>
<evidence type="ECO:0000313" key="3">
    <source>
        <dbReference type="EMBL" id="SDQ99855.1"/>
    </source>
</evidence>
<dbReference type="STRING" id="37928.SAMN04489742_3430"/>
<dbReference type="GO" id="GO:0006508">
    <property type="term" value="P:proteolysis"/>
    <property type="evidence" value="ECO:0007669"/>
    <property type="project" value="UniProtKB-KW"/>
</dbReference>
<sequence length="313" mass="33414">MAAVNWRPVIIFLVLAYALAWLAALPLWLGGGLRDPLFGVYAVLMMFTPAVAALIVSRFVDRPASIPRELGLVEVRPVGRFLLYLGLGLVVPVVLGMGALIVGAWLGVYPADFENFSGFEAALREQTEAVGAPMPAIPIGILVAAQFFNIFIGTIINTVPALGEELGWRGWLLPRLMPLGAPAAIVVSGVVWGLWHAPLILLGYNYQDGPGWLGVLAMCAMCMVFGGVFAWLRLRSHSVWPAALAHGALNASAGLMFVFVMAGSGFSTFHAGVLGWSGWILPLLLIIALGLAGQFRPAASYKVRRTQSPTAKP</sequence>
<keyword evidence="1" id="KW-0812">Transmembrane</keyword>
<dbReference type="RefSeq" id="WP_074701555.1">
    <property type="nucleotide sequence ID" value="NZ_CP018863.1"/>
</dbReference>
<dbReference type="InterPro" id="IPR003675">
    <property type="entry name" value="Rce1/LyrA-like_dom"/>
</dbReference>
<dbReference type="GO" id="GO:0080120">
    <property type="term" value="P:CAAX-box protein maturation"/>
    <property type="evidence" value="ECO:0007669"/>
    <property type="project" value="UniProtKB-ARBA"/>
</dbReference>
<keyword evidence="1" id="KW-0472">Membrane</keyword>
<proteinExistence type="predicted"/>
<dbReference type="Proteomes" id="UP000181917">
    <property type="component" value="Unassembled WGS sequence"/>
</dbReference>
<feature type="transmembrane region" description="Helical" evidence="1">
    <location>
        <begin position="41"/>
        <end position="60"/>
    </location>
</feature>
<protein>
    <submittedName>
        <fullName evidence="3">CAAX protease self-immunity</fullName>
    </submittedName>
</protein>
<keyword evidence="3" id="KW-0378">Hydrolase</keyword>
<dbReference type="PANTHER" id="PTHR35797">
    <property type="entry name" value="PROTEASE-RELATED"/>
    <property type="match status" value="1"/>
</dbReference>
<feature type="transmembrane region" description="Helical" evidence="1">
    <location>
        <begin position="274"/>
        <end position="295"/>
    </location>
</feature>
<evidence type="ECO:0000259" key="2">
    <source>
        <dbReference type="Pfam" id="PF02517"/>
    </source>
</evidence>
<dbReference type="Pfam" id="PF02517">
    <property type="entry name" value="Rce1-like"/>
    <property type="match status" value="1"/>
</dbReference>
<organism evidence="3 4">
    <name type="scientific">Crystallibacter crystallopoietes</name>
    <dbReference type="NCBI Taxonomy" id="37928"/>
    <lineage>
        <taxon>Bacteria</taxon>
        <taxon>Bacillati</taxon>
        <taxon>Actinomycetota</taxon>
        <taxon>Actinomycetes</taxon>
        <taxon>Micrococcales</taxon>
        <taxon>Micrococcaceae</taxon>
        <taxon>Crystallibacter</taxon>
    </lineage>
</organism>
<keyword evidence="3" id="KW-0645">Protease</keyword>
<gene>
    <name evidence="3" type="ORF">SAMN04489742_3430</name>
</gene>
<dbReference type="EMBL" id="FNKH01000002">
    <property type="protein sequence ID" value="SDQ99855.1"/>
    <property type="molecule type" value="Genomic_DNA"/>
</dbReference>
<accession>A0A1H1FFY6</accession>
<reference evidence="3 4" key="1">
    <citation type="submission" date="2016-10" db="EMBL/GenBank/DDBJ databases">
        <authorList>
            <person name="de Groot N.N."/>
        </authorList>
    </citation>
    <scope>NUCLEOTIDE SEQUENCE [LARGE SCALE GENOMIC DNA]</scope>
    <source>
        <strain evidence="3 4">DSM 20117</strain>
    </source>
</reference>
<name>A0A1H1FFY6_9MICC</name>
<dbReference type="OrthoDB" id="3693644at2"/>
<keyword evidence="1" id="KW-1133">Transmembrane helix</keyword>
<feature type="domain" description="CAAX prenyl protease 2/Lysostaphin resistance protein A-like" evidence="2">
    <location>
        <begin position="150"/>
        <end position="251"/>
    </location>
</feature>
<keyword evidence="4" id="KW-1185">Reference proteome</keyword>
<dbReference type="KEGG" id="acry:AC20117_00340"/>
<dbReference type="InterPro" id="IPR042150">
    <property type="entry name" value="MmRce1-like"/>
</dbReference>
<evidence type="ECO:0000256" key="1">
    <source>
        <dbReference type="SAM" id="Phobius"/>
    </source>
</evidence>
<dbReference type="PANTHER" id="PTHR35797:SF1">
    <property type="entry name" value="PROTEASE"/>
    <property type="match status" value="1"/>
</dbReference>